<evidence type="ECO:0000313" key="1">
    <source>
        <dbReference type="EMBL" id="MFC6087617.1"/>
    </source>
</evidence>
<sequence>MTLLLDATRSMPEQLIVPDTRITPLPDAVSALVSAEELVTVVAEALPPPVVPPPCVAHPTSPPGGGPVVGV</sequence>
<gene>
    <name evidence="1" type="ORF">ACFP1K_41115</name>
</gene>
<proteinExistence type="predicted"/>
<dbReference type="EMBL" id="JBHSRF010000199">
    <property type="protein sequence ID" value="MFC6087617.1"/>
    <property type="molecule type" value="Genomic_DNA"/>
</dbReference>
<keyword evidence="2" id="KW-1185">Reference proteome</keyword>
<dbReference type="Proteomes" id="UP001596137">
    <property type="component" value="Unassembled WGS sequence"/>
</dbReference>
<reference evidence="2" key="1">
    <citation type="journal article" date="2019" name="Int. J. Syst. Evol. Microbiol.">
        <title>The Global Catalogue of Microorganisms (GCM) 10K type strain sequencing project: providing services to taxonomists for standard genome sequencing and annotation.</title>
        <authorList>
            <consortium name="The Broad Institute Genomics Platform"/>
            <consortium name="The Broad Institute Genome Sequencing Center for Infectious Disease"/>
            <person name="Wu L."/>
            <person name="Ma J."/>
        </authorList>
    </citation>
    <scope>NUCLEOTIDE SEQUENCE [LARGE SCALE GENOMIC DNA]</scope>
    <source>
        <strain evidence="2">JCM 30346</strain>
    </source>
</reference>
<feature type="non-terminal residue" evidence="1">
    <location>
        <position position="71"/>
    </location>
</feature>
<name>A0ABW1NY12_9ACTN</name>
<accession>A0ABW1NY12</accession>
<comment type="caution">
    <text evidence="1">The sequence shown here is derived from an EMBL/GenBank/DDBJ whole genome shotgun (WGS) entry which is preliminary data.</text>
</comment>
<organism evidence="1 2">
    <name type="scientific">Sphaerisporangium aureirubrum</name>
    <dbReference type="NCBI Taxonomy" id="1544736"/>
    <lineage>
        <taxon>Bacteria</taxon>
        <taxon>Bacillati</taxon>
        <taxon>Actinomycetota</taxon>
        <taxon>Actinomycetes</taxon>
        <taxon>Streptosporangiales</taxon>
        <taxon>Streptosporangiaceae</taxon>
        <taxon>Sphaerisporangium</taxon>
    </lineage>
</organism>
<protein>
    <submittedName>
        <fullName evidence="1">Uncharacterized protein</fullName>
    </submittedName>
</protein>
<dbReference type="RefSeq" id="WP_380764040.1">
    <property type="nucleotide sequence ID" value="NZ_JBHSRF010000199.1"/>
</dbReference>
<evidence type="ECO:0000313" key="2">
    <source>
        <dbReference type="Proteomes" id="UP001596137"/>
    </source>
</evidence>